<keyword evidence="3" id="KW-0833">Ubl conjugation pathway</keyword>
<accession>A0A8J5M7W5</accession>
<gene>
    <name evidence="5" type="ORF">ZIOFF_001638</name>
</gene>
<dbReference type="EMBL" id="JACMSC010000001">
    <property type="protein sequence ID" value="KAG6536580.1"/>
    <property type="molecule type" value="Genomic_DNA"/>
</dbReference>
<dbReference type="InterPro" id="IPR016073">
    <property type="entry name" value="Skp1_comp_POZ"/>
</dbReference>
<organism evidence="5 6">
    <name type="scientific">Zingiber officinale</name>
    <name type="common">Ginger</name>
    <name type="synonym">Amomum zingiber</name>
    <dbReference type="NCBI Taxonomy" id="94328"/>
    <lineage>
        <taxon>Eukaryota</taxon>
        <taxon>Viridiplantae</taxon>
        <taxon>Streptophyta</taxon>
        <taxon>Embryophyta</taxon>
        <taxon>Tracheophyta</taxon>
        <taxon>Spermatophyta</taxon>
        <taxon>Magnoliopsida</taxon>
        <taxon>Liliopsida</taxon>
        <taxon>Zingiberales</taxon>
        <taxon>Zingiberaceae</taxon>
        <taxon>Zingiber</taxon>
    </lineage>
</organism>
<dbReference type="InterPro" id="IPR016897">
    <property type="entry name" value="SKP1"/>
</dbReference>
<dbReference type="InterPro" id="IPR011333">
    <property type="entry name" value="SKP1/BTB/POZ_sf"/>
</dbReference>
<evidence type="ECO:0000259" key="4">
    <source>
        <dbReference type="Pfam" id="PF03931"/>
    </source>
</evidence>
<comment type="pathway">
    <text evidence="1">Protein modification; protein ubiquitination.</text>
</comment>
<dbReference type="SMART" id="SM00512">
    <property type="entry name" value="Skp1"/>
    <property type="match status" value="1"/>
</dbReference>
<name>A0A8J5M7W5_ZINOF</name>
<dbReference type="PANTHER" id="PTHR11165">
    <property type="entry name" value="SKP1"/>
    <property type="match status" value="1"/>
</dbReference>
<protein>
    <recommendedName>
        <fullName evidence="4">SKP1 component POZ domain-containing protein</fullName>
    </recommendedName>
</protein>
<dbReference type="SUPFAM" id="SSF54695">
    <property type="entry name" value="POZ domain"/>
    <property type="match status" value="1"/>
</dbReference>
<dbReference type="GO" id="GO:0016567">
    <property type="term" value="P:protein ubiquitination"/>
    <property type="evidence" value="ECO:0007669"/>
    <property type="project" value="UniProtKB-UniPathway"/>
</dbReference>
<dbReference type="InterPro" id="IPR001232">
    <property type="entry name" value="SKP1-like"/>
</dbReference>
<dbReference type="AlphaFoldDB" id="A0A8J5M7W5"/>
<evidence type="ECO:0000256" key="2">
    <source>
        <dbReference type="ARBA" id="ARBA00009993"/>
    </source>
</evidence>
<comment type="caution">
    <text evidence="5">The sequence shown here is derived from an EMBL/GenBank/DDBJ whole genome shotgun (WGS) entry which is preliminary data.</text>
</comment>
<dbReference type="GO" id="GO:0006511">
    <property type="term" value="P:ubiquitin-dependent protein catabolic process"/>
    <property type="evidence" value="ECO:0007669"/>
    <property type="project" value="InterPro"/>
</dbReference>
<comment type="similarity">
    <text evidence="2">Belongs to the SKP1 family.</text>
</comment>
<evidence type="ECO:0000256" key="1">
    <source>
        <dbReference type="ARBA" id="ARBA00004906"/>
    </source>
</evidence>
<dbReference type="Pfam" id="PF03931">
    <property type="entry name" value="Skp1_POZ"/>
    <property type="match status" value="1"/>
</dbReference>
<dbReference type="Proteomes" id="UP000734854">
    <property type="component" value="Unassembled WGS sequence"/>
</dbReference>
<dbReference type="GO" id="GO:0009867">
    <property type="term" value="P:jasmonic acid mediated signaling pathway"/>
    <property type="evidence" value="ECO:0007669"/>
    <property type="project" value="UniProtKB-ARBA"/>
</dbReference>
<dbReference type="UniPathway" id="UPA00143"/>
<evidence type="ECO:0000313" key="6">
    <source>
        <dbReference type="Proteomes" id="UP000734854"/>
    </source>
</evidence>
<proteinExistence type="inferred from homology"/>
<sequence length="105" mass="11473">MGESGGPGVVTGDQTTRCSRWRRQCDGVANHQAHDRGHDCTDNDIPLPNVSSKILTKVVEYCKKHVHAVASNSSSKDTGGSEISDEDLKSWDSKFIKVDPTNLFD</sequence>
<dbReference type="Gene3D" id="3.30.710.10">
    <property type="entry name" value="Potassium Channel Kv1.1, Chain A"/>
    <property type="match status" value="1"/>
</dbReference>
<feature type="domain" description="SKP1 component POZ" evidence="4">
    <location>
        <begin position="39"/>
        <end position="66"/>
    </location>
</feature>
<evidence type="ECO:0000313" key="5">
    <source>
        <dbReference type="EMBL" id="KAG6536580.1"/>
    </source>
</evidence>
<evidence type="ECO:0000256" key="3">
    <source>
        <dbReference type="ARBA" id="ARBA00022786"/>
    </source>
</evidence>
<keyword evidence="6" id="KW-1185">Reference proteome</keyword>
<reference evidence="5 6" key="1">
    <citation type="submission" date="2020-08" db="EMBL/GenBank/DDBJ databases">
        <title>Plant Genome Project.</title>
        <authorList>
            <person name="Zhang R.-G."/>
        </authorList>
    </citation>
    <scope>NUCLEOTIDE SEQUENCE [LARGE SCALE GENOMIC DNA]</scope>
    <source>
        <tissue evidence="5">Rhizome</tissue>
    </source>
</reference>